<keyword evidence="2" id="KW-1185">Reference proteome</keyword>
<protein>
    <recommendedName>
        <fullName evidence="3">TetR family transcriptional regulator</fullName>
    </recommendedName>
</protein>
<dbReference type="EMBL" id="WEGK01000012">
    <property type="protein sequence ID" value="MQY22144.1"/>
    <property type="molecule type" value="Genomic_DNA"/>
</dbReference>
<organism evidence="1 2">
    <name type="scientific">Nocardia macrotermitis</name>
    <dbReference type="NCBI Taxonomy" id="2585198"/>
    <lineage>
        <taxon>Bacteria</taxon>
        <taxon>Bacillati</taxon>
        <taxon>Actinomycetota</taxon>
        <taxon>Actinomycetes</taxon>
        <taxon>Mycobacteriales</taxon>
        <taxon>Nocardiaceae</taxon>
        <taxon>Nocardia</taxon>
    </lineage>
</organism>
<accession>A0A7K0DB99</accession>
<proteinExistence type="predicted"/>
<name>A0A7K0DB99_9NOCA</name>
<evidence type="ECO:0000313" key="2">
    <source>
        <dbReference type="Proteomes" id="UP000438448"/>
    </source>
</evidence>
<evidence type="ECO:0000313" key="1">
    <source>
        <dbReference type="EMBL" id="MQY22144.1"/>
    </source>
</evidence>
<reference evidence="1 2" key="1">
    <citation type="submission" date="2019-10" db="EMBL/GenBank/DDBJ databases">
        <title>Nocardia macrotermitis sp. nov. and Nocardia aurantia sp. nov., isolated from the gut of fungus growing-termite Macrotermes natalensis.</title>
        <authorList>
            <person name="Benndorf R."/>
            <person name="Schwitalla J."/>
            <person name="Martin K."/>
            <person name="De Beer W."/>
            <person name="Kaster A.-K."/>
            <person name="Vollmers J."/>
            <person name="Poulsen M."/>
            <person name="Beemelmanns C."/>
        </authorList>
    </citation>
    <scope>NUCLEOTIDE SEQUENCE [LARGE SCALE GENOMIC DNA]</scope>
    <source>
        <strain evidence="1 2">RB20</strain>
    </source>
</reference>
<dbReference type="AlphaFoldDB" id="A0A7K0DB99"/>
<dbReference type="Proteomes" id="UP000438448">
    <property type="component" value="Unassembled WGS sequence"/>
</dbReference>
<dbReference type="RefSeq" id="WP_194290006.1">
    <property type="nucleotide sequence ID" value="NZ_WEGK01000012.1"/>
</dbReference>
<gene>
    <name evidence="1" type="ORF">NRB20_52570</name>
</gene>
<sequence length="57" mass="5923">MRELAAADSEQLADDLVLLVNGVYVTATVLGHQGPARRAGELARGLVRAACDESGQS</sequence>
<evidence type="ECO:0008006" key="3">
    <source>
        <dbReference type="Google" id="ProtNLM"/>
    </source>
</evidence>
<comment type="caution">
    <text evidence="1">The sequence shown here is derived from an EMBL/GenBank/DDBJ whole genome shotgun (WGS) entry which is preliminary data.</text>
</comment>